<dbReference type="Pfam" id="PF13181">
    <property type="entry name" value="TPR_8"/>
    <property type="match status" value="1"/>
</dbReference>
<dbReference type="InterPro" id="IPR044563">
    <property type="entry name" value="Sgt1-like"/>
</dbReference>
<dbReference type="PROSITE" id="PS50005">
    <property type="entry name" value="TPR"/>
    <property type="match status" value="2"/>
</dbReference>
<keyword evidence="7" id="KW-1185">Reference proteome</keyword>
<evidence type="ECO:0000256" key="1">
    <source>
        <dbReference type="ARBA" id="ARBA00008509"/>
    </source>
</evidence>
<evidence type="ECO:0000313" key="7">
    <source>
        <dbReference type="Proteomes" id="UP000245119"/>
    </source>
</evidence>
<evidence type="ECO:0000256" key="2">
    <source>
        <dbReference type="PROSITE-ProRule" id="PRU00339"/>
    </source>
</evidence>
<comment type="similarity">
    <text evidence="1">Belongs to the SGT1 family.</text>
</comment>
<evidence type="ECO:0000259" key="4">
    <source>
        <dbReference type="PROSITE" id="PS51048"/>
    </source>
</evidence>
<dbReference type="AlphaFoldDB" id="A0A2T7PNL6"/>
<dbReference type="PROSITE" id="PS51048">
    <property type="entry name" value="SGS"/>
    <property type="match status" value="1"/>
</dbReference>
<protein>
    <submittedName>
        <fullName evidence="6">Uncharacterized protein</fullName>
    </submittedName>
</protein>
<organism evidence="6 7">
    <name type="scientific">Pomacea canaliculata</name>
    <name type="common">Golden apple snail</name>
    <dbReference type="NCBI Taxonomy" id="400727"/>
    <lineage>
        <taxon>Eukaryota</taxon>
        <taxon>Metazoa</taxon>
        <taxon>Spiralia</taxon>
        <taxon>Lophotrochozoa</taxon>
        <taxon>Mollusca</taxon>
        <taxon>Gastropoda</taxon>
        <taxon>Caenogastropoda</taxon>
        <taxon>Architaenioglossa</taxon>
        <taxon>Ampullarioidea</taxon>
        <taxon>Ampullariidae</taxon>
        <taxon>Pomacea</taxon>
    </lineage>
</organism>
<dbReference type="OrthoDB" id="1898560at2759"/>
<proteinExistence type="inferred from homology"/>
<dbReference type="InterPro" id="IPR011990">
    <property type="entry name" value="TPR-like_helical_dom_sf"/>
</dbReference>
<dbReference type="Pfam" id="PF05002">
    <property type="entry name" value="SGS"/>
    <property type="match status" value="1"/>
</dbReference>
<dbReference type="InterPro" id="IPR008978">
    <property type="entry name" value="HSP20-like_chaperone"/>
</dbReference>
<dbReference type="InterPro" id="IPR019734">
    <property type="entry name" value="TPR_rpt"/>
</dbReference>
<feature type="domain" description="SGS" evidence="4">
    <location>
        <begin position="258"/>
        <end position="349"/>
    </location>
</feature>
<dbReference type="Gene3D" id="2.60.40.790">
    <property type="match status" value="1"/>
</dbReference>
<keyword evidence="2" id="KW-0802">TPR repeat</keyword>
<feature type="region of interest" description="Disordered" evidence="3">
    <location>
        <begin position="132"/>
        <end position="151"/>
    </location>
</feature>
<dbReference type="SMART" id="SM00028">
    <property type="entry name" value="TPR"/>
    <property type="match status" value="3"/>
</dbReference>
<dbReference type="PANTHER" id="PTHR45862">
    <property type="entry name" value="PROTEIN SGT1 HOMOLOG"/>
    <property type="match status" value="1"/>
</dbReference>
<dbReference type="EMBL" id="PZQS01000003">
    <property type="protein sequence ID" value="PVD35009.1"/>
    <property type="molecule type" value="Genomic_DNA"/>
</dbReference>
<evidence type="ECO:0000259" key="5">
    <source>
        <dbReference type="PROSITE" id="PS51203"/>
    </source>
</evidence>
<sequence>MGKVTLRLDALKANEEYISENYQHAVELYTKALAEDCNNDDVLVNRAQAYLKLNRFQEAVADCDKAVQLNCKNVKAYLRKGCAFFHLGDYKKALNTFKEGSEIEGENSGFTDWIEKCEVKLKAMESEMASAKTNGTGSTVEGAVPVTSHSSSSSRRRYDWYQTQTHVIVTVLQKNVKKEDLIITVEETSLSLKIRCEDGEINLDFHLAHPIIPDQTVTKSWHLRFAFFKKKIFQIEIKLKKAEGLQWTNLEDAEAVKRYPSSSHFTRNWDKIEKEVKEEEKTEKLEGDAALNKLFQQIYADGSDEVKKAMMKSFTESGGTVLSTNWSEVGKEKVEVKPPDGMEFKKYEM</sequence>
<dbReference type="GO" id="GO:0051087">
    <property type="term" value="F:protein-folding chaperone binding"/>
    <property type="evidence" value="ECO:0007669"/>
    <property type="project" value="InterPro"/>
</dbReference>
<feature type="domain" description="CS" evidence="5">
    <location>
        <begin position="153"/>
        <end position="251"/>
    </location>
</feature>
<accession>A0A2T7PNL6</accession>
<dbReference type="InterPro" id="IPR007052">
    <property type="entry name" value="CS_dom"/>
</dbReference>
<comment type="caution">
    <text evidence="6">The sequence shown here is derived from an EMBL/GenBank/DDBJ whole genome shotgun (WGS) entry which is preliminary data.</text>
</comment>
<dbReference type="Proteomes" id="UP000245119">
    <property type="component" value="Linkage Group LG3"/>
</dbReference>
<evidence type="ECO:0000313" key="6">
    <source>
        <dbReference type="EMBL" id="PVD35009.1"/>
    </source>
</evidence>
<dbReference type="InterPro" id="IPR007699">
    <property type="entry name" value="SGS_dom"/>
</dbReference>
<dbReference type="Pfam" id="PF00515">
    <property type="entry name" value="TPR_1"/>
    <property type="match status" value="1"/>
</dbReference>
<evidence type="ECO:0000256" key="3">
    <source>
        <dbReference type="SAM" id="MobiDB-lite"/>
    </source>
</evidence>
<dbReference type="PROSITE" id="PS51203">
    <property type="entry name" value="CS"/>
    <property type="match status" value="1"/>
</dbReference>
<reference evidence="6 7" key="1">
    <citation type="submission" date="2018-04" db="EMBL/GenBank/DDBJ databases">
        <title>The genome of golden apple snail Pomacea canaliculata provides insight into stress tolerance and invasive adaptation.</title>
        <authorList>
            <person name="Liu C."/>
            <person name="Liu B."/>
            <person name="Ren Y."/>
            <person name="Zhang Y."/>
            <person name="Wang H."/>
            <person name="Li S."/>
            <person name="Jiang F."/>
            <person name="Yin L."/>
            <person name="Zhang G."/>
            <person name="Qian W."/>
            <person name="Fan W."/>
        </authorList>
    </citation>
    <scope>NUCLEOTIDE SEQUENCE [LARGE SCALE GENOMIC DNA]</scope>
    <source>
        <strain evidence="6">SZHN2017</strain>
        <tissue evidence="6">Muscle</tissue>
    </source>
</reference>
<dbReference type="Pfam" id="PF04969">
    <property type="entry name" value="CS"/>
    <property type="match status" value="1"/>
</dbReference>
<gene>
    <name evidence="6" type="ORF">C0Q70_06290</name>
</gene>
<feature type="repeat" description="TPR" evidence="2">
    <location>
        <begin position="74"/>
        <end position="107"/>
    </location>
</feature>
<dbReference type="STRING" id="400727.A0A2T7PNL6"/>
<dbReference type="Gene3D" id="1.25.40.10">
    <property type="entry name" value="Tetratricopeptide repeat domain"/>
    <property type="match status" value="1"/>
</dbReference>
<dbReference type="SUPFAM" id="SSF49764">
    <property type="entry name" value="HSP20-like chaperones"/>
    <property type="match status" value="1"/>
</dbReference>
<feature type="repeat" description="TPR" evidence="2">
    <location>
        <begin position="40"/>
        <end position="73"/>
    </location>
</feature>
<dbReference type="SUPFAM" id="SSF48452">
    <property type="entry name" value="TPR-like"/>
    <property type="match status" value="1"/>
</dbReference>
<name>A0A2T7PNL6_POMCA</name>